<proteinExistence type="predicted"/>
<feature type="domain" description="Glycosyltransferase 2-like" evidence="1">
    <location>
        <begin position="5"/>
        <end position="125"/>
    </location>
</feature>
<dbReference type="PANTHER" id="PTHR22916">
    <property type="entry name" value="GLYCOSYLTRANSFERASE"/>
    <property type="match status" value="1"/>
</dbReference>
<evidence type="ECO:0000313" key="2">
    <source>
        <dbReference type="EMBL" id="MBM6831322.1"/>
    </source>
</evidence>
<dbReference type="RefSeq" id="WP_204685432.1">
    <property type="nucleotide sequence ID" value="NZ_JACJLU010000004.1"/>
</dbReference>
<accession>A0ABS2FN18</accession>
<dbReference type="PANTHER" id="PTHR22916:SF3">
    <property type="entry name" value="UDP-GLCNAC:BETAGAL BETA-1,3-N-ACETYLGLUCOSAMINYLTRANSFERASE-LIKE PROTEIN 1"/>
    <property type="match status" value="1"/>
</dbReference>
<dbReference type="Proteomes" id="UP000775500">
    <property type="component" value="Unassembled WGS sequence"/>
</dbReference>
<dbReference type="InterPro" id="IPR001173">
    <property type="entry name" value="Glyco_trans_2-like"/>
</dbReference>
<dbReference type="Pfam" id="PF00535">
    <property type="entry name" value="Glycos_transf_2"/>
    <property type="match status" value="1"/>
</dbReference>
<evidence type="ECO:0000313" key="3">
    <source>
        <dbReference type="Proteomes" id="UP000775500"/>
    </source>
</evidence>
<gene>
    <name evidence="2" type="ORF">H5982_04260</name>
</gene>
<organism evidence="2 3">
    <name type="scientific">Faecalicoccus acidiformans</name>
    <dbReference type="NCBI Taxonomy" id="915173"/>
    <lineage>
        <taxon>Bacteria</taxon>
        <taxon>Bacillati</taxon>
        <taxon>Bacillota</taxon>
        <taxon>Erysipelotrichia</taxon>
        <taxon>Erysipelotrichales</taxon>
        <taxon>Erysipelotrichaceae</taxon>
        <taxon>Faecalicoccus</taxon>
    </lineage>
</organism>
<dbReference type="CDD" id="cd00761">
    <property type="entry name" value="Glyco_tranf_GTA_type"/>
    <property type="match status" value="1"/>
</dbReference>
<dbReference type="InterPro" id="IPR029044">
    <property type="entry name" value="Nucleotide-diphossugar_trans"/>
</dbReference>
<name>A0ABS2FN18_9FIRM</name>
<sequence>MAQVSVVVPCFNVEDKIERCINSIKEQTYKDFLCYFIDDGSTDGTASLIKKLINNDQRFVYRYKSNGGQASARNLGLELCDTKYITFVDSDDYLHQDYLFQLINSFDDGVDLTACYFDRVYKNRISRNEFNEKDLLLSKYPAVWGKMIKTSIIKKNHVQFPEGLWYEDLCFFATLTSYISEVNIVKKSLYYYIQNENSTMYTYSDKIYDIYKIFDILKKDPNIQQDTLEYLEIYHILIGTIYRASFKTDFTFSNIKCILEYVENRYPKWYKNHNIKTQLSGIYRIYLWFLQKHCIRLIFIALKFGNHFLSL</sequence>
<dbReference type="EMBL" id="JACJLU010000004">
    <property type="protein sequence ID" value="MBM6831322.1"/>
    <property type="molecule type" value="Genomic_DNA"/>
</dbReference>
<protein>
    <submittedName>
        <fullName evidence="2">Glycosyltransferase family 2 protein</fullName>
    </submittedName>
</protein>
<reference evidence="2 3" key="1">
    <citation type="journal article" date="2021" name="Sci. Rep.">
        <title>The distribution of antibiotic resistance genes in chicken gut microbiota commensals.</title>
        <authorList>
            <person name="Juricova H."/>
            <person name="Matiasovicova J."/>
            <person name="Kubasova T."/>
            <person name="Cejkova D."/>
            <person name="Rychlik I."/>
        </authorList>
    </citation>
    <scope>NUCLEOTIDE SEQUENCE [LARGE SCALE GENOMIC DNA]</scope>
    <source>
        <strain evidence="2 3">An423</strain>
    </source>
</reference>
<dbReference type="SUPFAM" id="SSF53448">
    <property type="entry name" value="Nucleotide-diphospho-sugar transferases"/>
    <property type="match status" value="1"/>
</dbReference>
<comment type="caution">
    <text evidence="2">The sequence shown here is derived from an EMBL/GenBank/DDBJ whole genome shotgun (WGS) entry which is preliminary data.</text>
</comment>
<evidence type="ECO:0000259" key="1">
    <source>
        <dbReference type="Pfam" id="PF00535"/>
    </source>
</evidence>
<keyword evidence="3" id="KW-1185">Reference proteome</keyword>
<dbReference type="Gene3D" id="3.90.550.10">
    <property type="entry name" value="Spore Coat Polysaccharide Biosynthesis Protein SpsA, Chain A"/>
    <property type="match status" value="1"/>
</dbReference>